<dbReference type="AlphaFoldDB" id="A0AA50HAD0"/>
<dbReference type="Pfam" id="PF03472">
    <property type="entry name" value="Autoind_bind"/>
    <property type="match status" value="1"/>
</dbReference>
<dbReference type="InterPro" id="IPR036693">
    <property type="entry name" value="TF_LuxR_autoind-bd_dom_sf"/>
</dbReference>
<dbReference type="PANTHER" id="PTHR44688:SF16">
    <property type="entry name" value="DNA-BINDING TRANSCRIPTIONAL ACTIVATOR DEVR_DOSR"/>
    <property type="match status" value="1"/>
</dbReference>
<dbReference type="GO" id="GO:0006355">
    <property type="term" value="P:regulation of DNA-templated transcription"/>
    <property type="evidence" value="ECO:0007669"/>
    <property type="project" value="InterPro"/>
</dbReference>
<dbReference type="SMART" id="SM00421">
    <property type="entry name" value="HTH_LUXR"/>
    <property type="match status" value="1"/>
</dbReference>
<accession>A0AA50HAD0</accession>
<evidence type="ECO:0000313" key="5">
    <source>
        <dbReference type="EMBL" id="WLS01208.1"/>
    </source>
</evidence>
<dbReference type="PANTHER" id="PTHR44688">
    <property type="entry name" value="DNA-BINDING TRANSCRIPTIONAL ACTIVATOR DEVR_DOSR"/>
    <property type="match status" value="1"/>
</dbReference>
<dbReference type="InterPro" id="IPR036388">
    <property type="entry name" value="WH-like_DNA-bd_sf"/>
</dbReference>
<dbReference type="RefSeq" id="WP_306041547.1">
    <property type="nucleotide sequence ID" value="NZ_CP132307.1"/>
</dbReference>
<keyword evidence="1" id="KW-0805">Transcription regulation</keyword>
<evidence type="ECO:0000256" key="1">
    <source>
        <dbReference type="ARBA" id="ARBA00023015"/>
    </source>
</evidence>
<dbReference type="InterPro" id="IPR005143">
    <property type="entry name" value="TF_LuxR_autoind-bd_dom"/>
</dbReference>
<dbReference type="PROSITE" id="PS50043">
    <property type="entry name" value="HTH_LUXR_2"/>
    <property type="match status" value="1"/>
</dbReference>
<name>A0AA50HAD0_9HYPH</name>
<organism evidence="5 6">
    <name type="scientific">Shinella sumterensis</name>
    <dbReference type="NCBI Taxonomy" id="1967501"/>
    <lineage>
        <taxon>Bacteria</taxon>
        <taxon>Pseudomonadati</taxon>
        <taxon>Pseudomonadota</taxon>
        <taxon>Alphaproteobacteria</taxon>
        <taxon>Hyphomicrobiales</taxon>
        <taxon>Rhizobiaceae</taxon>
        <taxon>Shinella</taxon>
    </lineage>
</organism>
<dbReference type="SUPFAM" id="SSF75516">
    <property type="entry name" value="Pheromone-binding domain of LuxR-like quorum-sensing transcription factors"/>
    <property type="match status" value="1"/>
</dbReference>
<dbReference type="EMBL" id="CP132307">
    <property type="protein sequence ID" value="WLS01208.1"/>
    <property type="molecule type" value="Genomic_DNA"/>
</dbReference>
<gene>
    <name evidence="5" type="ORF">Q9313_27220</name>
</gene>
<dbReference type="CDD" id="cd06170">
    <property type="entry name" value="LuxR_C_like"/>
    <property type="match status" value="1"/>
</dbReference>
<dbReference type="Pfam" id="PF00196">
    <property type="entry name" value="GerE"/>
    <property type="match status" value="1"/>
</dbReference>
<dbReference type="SUPFAM" id="SSF46894">
    <property type="entry name" value="C-terminal effector domain of the bipartite response regulators"/>
    <property type="match status" value="1"/>
</dbReference>
<dbReference type="InterPro" id="IPR000792">
    <property type="entry name" value="Tscrpt_reg_LuxR_C"/>
</dbReference>
<dbReference type="Gene3D" id="3.30.450.80">
    <property type="entry name" value="Transcription factor LuxR-like, autoinducer-binding domain"/>
    <property type="match status" value="1"/>
</dbReference>
<dbReference type="PRINTS" id="PR00038">
    <property type="entry name" value="HTHLUXR"/>
</dbReference>
<keyword evidence="5" id="KW-0614">Plasmid</keyword>
<feature type="domain" description="HTH luxR-type" evidence="4">
    <location>
        <begin position="174"/>
        <end position="239"/>
    </location>
</feature>
<evidence type="ECO:0000256" key="3">
    <source>
        <dbReference type="ARBA" id="ARBA00023163"/>
    </source>
</evidence>
<evidence type="ECO:0000313" key="6">
    <source>
        <dbReference type="Proteomes" id="UP001234585"/>
    </source>
</evidence>
<dbReference type="Proteomes" id="UP001234585">
    <property type="component" value="Plasmid unnamed5"/>
</dbReference>
<keyword evidence="3" id="KW-0804">Transcription</keyword>
<geneLocation type="plasmid" evidence="5 6">
    <name>unnamed5</name>
</geneLocation>
<dbReference type="GO" id="GO:0003677">
    <property type="term" value="F:DNA binding"/>
    <property type="evidence" value="ECO:0007669"/>
    <property type="project" value="UniProtKB-KW"/>
</dbReference>
<dbReference type="Gene3D" id="1.10.10.10">
    <property type="entry name" value="Winged helix-like DNA-binding domain superfamily/Winged helix DNA-binding domain"/>
    <property type="match status" value="1"/>
</dbReference>
<sequence>MDDRSYLSLTLGELQTLSEPGELSGALHAVRTRYGLSHMTFIVVRRGAGPSAAPYYCSTYPEEWIATYFANDYLAIDPVIDIARWGLLPVDWSTLDQRASRVRRLFDEARAYGVGPNGLTVPIRGANGERCLFSVTSEWSGSDWLALCAANLHDLHILSHYLHEKVLTLSGLRRPVLVRELSRRERQCLQLLASGKIYKQIAVILGISESAVHLYMRSARRKLGATTSYHAVAKASYLELVDV</sequence>
<proteinExistence type="predicted"/>
<keyword evidence="6" id="KW-1185">Reference proteome</keyword>
<keyword evidence="2" id="KW-0238">DNA-binding</keyword>
<protein>
    <submittedName>
        <fullName evidence="5">LuxR family transcriptional regulator</fullName>
    </submittedName>
</protein>
<dbReference type="InterPro" id="IPR016032">
    <property type="entry name" value="Sig_transdc_resp-reg_C-effctor"/>
</dbReference>
<reference evidence="5 6" key="1">
    <citation type="submission" date="2023-08" db="EMBL/GenBank/DDBJ databases">
        <title>Pathogen: clinical or host-associated sample.</title>
        <authorList>
            <person name="Hergert J."/>
            <person name="Casey R."/>
            <person name="Wagner J."/>
            <person name="Young E.L."/>
            <person name="Oakeson K.F."/>
        </authorList>
    </citation>
    <scope>NUCLEOTIDE SEQUENCE [LARGE SCALE GENOMIC DNA]</scope>
    <source>
        <strain evidence="5 6">1760953</strain>
        <plasmid evidence="5 6">unnamed5</plasmid>
    </source>
</reference>
<evidence type="ECO:0000256" key="2">
    <source>
        <dbReference type="ARBA" id="ARBA00023125"/>
    </source>
</evidence>
<evidence type="ECO:0000259" key="4">
    <source>
        <dbReference type="PROSITE" id="PS50043"/>
    </source>
</evidence>